<feature type="compositionally biased region" description="Low complexity" evidence="2">
    <location>
        <begin position="427"/>
        <end position="443"/>
    </location>
</feature>
<feature type="compositionally biased region" description="Low complexity" evidence="2">
    <location>
        <begin position="355"/>
        <end position="377"/>
    </location>
</feature>
<protein>
    <submittedName>
        <fullName evidence="3">Uncharacterized protein</fullName>
    </submittedName>
</protein>
<keyword evidence="1" id="KW-0175">Coiled coil</keyword>
<feature type="compositionally biased region" description="Polar residues" evidence="2">
    <location>
        <begin position="240"/>
        <end position="250"/>
    </location>
</feature>
<organism evidence="3 4">
    <name type="scientific">Amylocarpus encephaloides</name>
    <dbReference type="NCBI Taxonomy" id="45428"/>
    <lineage>
        <taxon>Eukaryota</taxon>
        <taxon>Fungi</taxon>
        <taxon>Dikarya</taxon>
        <taxon>Ascomycota</taxon>
        <taxon>Pezizomycotina</taxon>
        <taxon>Leotiomycetes</taxon>
        <taxon>Helotiales</taxon>
        <taxon>Helotiales incertae sedis</taxon>
        <taxon>Amylocarpus</taxon>
    </lineage>
</organism>
<keyword evidence="4" id="KW-1185">Reference proteome</keyword>
<name>A0A9P8C9B9_9HELO</name>
<feature type="region of interest" description="Disordered" evidence="2">
    <location>
        <begin position="172"/>
        <end position="558"/>
    </location>
</feature>
<evidence type="ECO:0000256" key="1">
    <source>
        <dbReference type="SAM" id="Coils"/>
    </source>
</evidence>
<evidence type="ECO:0000256" key="2">
    <source>
        <dbReference type="SAM" id="MobiDB-lite"/>
    </source>
</evidence>
<feature type="compositionally biased region" description="Polar residues" evidence="2">
    <location>
        <begin position="499"/>
        <end position="530"/>
    </location>
</feature>
<feature type="compositionally biased region" description="Basic and acidic residues" evidence="2">
    <location>
        <begin position="456"/>
        <end position="466"/>
    </location>
</feature>
<evidence type="ECO:0000313" key="3">
    <source>
        <dbReference type="EMBL" id="KAG9236971.1"/>
    </source>
</evidence>
<accession>A0A9P8C9B9</accession>
<dbReference type="AlphaFoldDB" id="A0A9P8C9B9"/>
<feature type="region of interest" description="Disordered" evidence="2">
    <location>
        <begin position="598"/>
        <end position="623"/>
    </location>
</feature>
<comment type="caution">
    <text evidence="3">The sequence shown here is derived from an EMBL/GenBank/DDBJ whole genome shotgun (WGS) entry which is preliminary data.</text>
</comment>
<feature type="compositionally biased region" description="Polar residues" evidence="2">
    <location>
        <begin position="406"/>
        <end position="423"/>
    </location>
</feature>
<feature type="compositionally biased region" description="Low complexity" evidence="2">
    <location>
        <begin position="538"/>
        <end position="558"/>
    </location>
</feature>
<sequence>MDDTAKLISELQNKLTELDSKVAKYRRDMASEFTKYAEELLQNVPEDVSTAVLRAIAESSDHRSLVAPGIIESCKEETGTSNHDNHSAEAYILPASIFSESGMSKYIGGGDENPRNSHDREKEFQGLFTPSYLPLLDSTNCHERRASYDSKLTFPELRGKERGMDILQVDAGTSTRSLAASPEPLRPPLPKRRNTDEVSSGSSELSDGTLRRSALRRSSSSSAKSPRRVRFDVEGEEVLPTSSPYSSQLDVKNGRPPTYQTITGDENEDVGSEQIEDVDEPESPPTKRVSSSQRLRALSRSPLADDGTQWTTVSAPPDGSASVAISGGFSTESSTDDLPVVNGLSRARIDEAEAKSASTSASALQNSSSHQQSANSNLENKREMASEDSSDSENDMLSMVVKSKSKQNPSADIPSTSPANQTERSLKSASQKSGSSSMPFSSSPIPNMASLSLESTKPEQPRKSEAKASQLDADEDIFAFDDEHAEHAGLTNQEKYDSGTASPVSPTPAKDSNNATPGYSQSPADGNTKSPGPIYSRSPAVAIAKPAPPSKVAAPSSGAVGSFRGSFFDMPIIDPDLHARAAAMGPINSFVGSVHGRSGLDESDPMSFRNSVGRPTWTYEGSAPKTMQERMLRDEYVEGMAAVKEKAEKEAERQARAARKKH</sequence>
<reference evidence="3" key="1">
    <citation type="journal article" date="2021" name="IMA Fungus">
        <title>Genomic characterization of three marine fungi, including Emericellopsis atlantica sp. nov. with signatures of a generalist lifestyle and marine biomass degradation.</title>
        <authorList>
            <person name="Hagestad O.C."/>
            <person name="Hou L."/>
            <person name="Andersen J.H."/>
            <person name="Hansen E.H."/>
            <person name="Altermark B."/>
            <person name="Li C."/>
            <person name="Kuhnert E."/>
            <person name="Cox R.J."/>
            <person name="Crous P.W."/>
            <person name="Spatafora J.W."/>
            <person name="Lail K."/>
            <person name="Amirebrahimi M."/>
            <person name="Lipzen A."/>
            <person name="Pangilinan J."/>
            <person name="Andreopoulos W."/>
            <person name="Hayes R.D."/>
            <person name="Ng V."/>
            <person name="Grigoriev I.V."/>
            <person name="Jackson S.A."/>
            <person name="Sutton T.D.S."/>
            <person name="Dobson A.D.W."/>
            <person name="Rama T."/>
        </authorList>
    </citation>
    <scope>NUCLEOTIDE SEQUENCE</scope>
    <source>
        <strain evidence="3">TRa018bII</strain>
    </source>
</reference>
<feature type="coiled-coil region" evidence="1">
    <location>
        <begin position="1"/>
        <end position="28"/>
    </location>
</feature>
<feature type="compositionally biased region" description="Acidic residues" evidence="2">
    <location>
        <begin position="265"/>
        <end position="282"/>
    </location>
</feature>
<dbReference type="EMBL" id="MU251395">
    <property type="protein sequence ID" value="KAG9236971.1"/>
    <property type="molecule type" value="Genomic_DNA"/>
</dbReference>
<gene>
    <name evidence="3" type="ORF">BJ875DRAFT_481712</name>
</gene>
<feature type="compositionally biased region" description="Polar residues" evidence="2">
    <location>
        <begin position="197"/>
        <end position="206"/>
    </location>
</feature>
<feature type="compositionally biased region" description="Low complexity" evidence="2">
    <location>
        <begin position="290"/>
        <end position="302"/>
    </location>
</feature>
<evidence type="ECO:0000313" key="4">
    <source>
        <dbReference type="Proteomes" id="UP000824998"/>
    </source>
</evidence>
<dbReference type="OrthoDB" id="5418627at2759"/>
<dbReference type="Proteomes" id="UP000824998">
    <property type="component" value="Unassembled WGS sequence"/>
</dbReference>
<proteinExistence type="predicted"/>